<dbReference type="AlphaFoldDB" id="A0AAN9ESH2"/>
<dbReference type="InterPro" id="IPR029058">
    <property type="entry name" value="AB_hydrolase_fold"/>
</dbReference>
<comment type="function">
    <text evidence="7">Epoxide hydrolase involved in the biosynthesis of cucurbitacin and mogroside tetracyclic triterpene natural products (e.g. siamenoside I and mogrosides IV, V and VI). Cucurbitacins have cytotoxic properties and exhibit deterrent taste as a defense barrier against herbivores. Mogrosides are nonsugar highly oxygenated compounds used as high-intensity zero-calorie sweeteners; they also possess pharmacological properties such as regulating immunity, lowering blood sugar and lipid levels, protecting the liver, and acting as antioxidants and antitumor agents. Catalyzes the hydrolysis of aromatic epoxide-containing substrates, such as the conversion of 24,25-epoxycucurbitadienol to 24,25-dihydroxycucurbitadienol.</text>
</comment>
<comment type="pathway">
    <text evidence="1">Secondary metabolite biosynthesis; terpenoid biosynthesis.</text>
</comment>
<name>A0AAN9ESH2_CLITE</name>
<accession>A0AAN9ESH2</accession>
<keyword evidence="11" id="KW-1185">Reference proteome</keyword>
<evidence type="ECO:0000256" key="1">
    <source>
        <dbReference type="ARBA" id="ARBA00004721"/>
    </source>
</evidence>
<keyword evidence="4" id="KW-0378">Hydrolase</keyword>
<reference evidence="10 11" key="1">
    <citation type="submission" date="2024-01" db="EMBL/GenBank/DDBJ databases">
        <title>The genomes of 5 underutilized Papilionoideae crops provide insights into root nodulation and disease resistance.</title>
        <authorList>
            <person name="Yuan L."/>
        </authorList>
    </citation>
    <scope>NUCLEOTIDE SEQUENCE [LARGE SCALE GENOMIC DNA]</scope>
    <source>
        <strain evidence="10">LY-2023</strain>
        <tissue evidence="10">Leaf</tissue>
    </source>
</reference>
<evidence type="ECO:0000313" key="11">
    <source>
        <dbReference type="Proteomes" id="UP001359559"/>
    </source>
</evidence>
<evidence type="ECO:0000313" key="10">
    <source>
        <dbReference type="EMBL" id="KAK7262907.1"/>
    </source>
</evidence>
<dbReference type="PRINTS" id="PR00412">
    <property type="entry name" value="EPOXHYDRLASE"/>
</dbReference>
<dbReference type="FunFam" id="3.40.50.1820:FF:000161">
    <property type="entry name" value="Epoxide hydrolase"/>
    <property type="match status" value="1"/>
</dbReference>
<organism evidence="10 11">
    <name type="scientific">Clitoria ternatea</name>
    <name type="common">Butterfly pea</name>
    <dbReference type="NCBI Taxonomy" id="43366"/>
    <lineage>
        <taxon>Eukaryota</taxon>
        <taxon>Viridiplantae</taxon>
        <taxon>Streptophyta</taxon>
        <taxon>Embryophyta</taxon>
        <taxon>Tracheophyta</taxon>
        <taxon>Spermatophyta</taxon>
        <taxon>Magnoliopsida</taxon>
        <taxon>eudicotyledons</taxon>
        <taxon>Gunneridae</taxon>
        <taxon>Pentapetalae</taxon>
        <taxon>rosids</taxon>
        <taxon>fabids</taxon>
        <taxon>Fabales</taxon>
        <taxon>Fabaceae</taxon>
        <taxon>Papilionoideae</taxon>
        <taxon>50 kb inversion clade</taxon>
        <taxon>NPAAA clade</taxon>
        <taxon>indigoferoid/millettioid clade</taxon>
        <taxon>Phaseoleae</taxon>
        <taxon>Clitoria</taxon>
    </lineage>
</organism>
<comment type="catalytic activity">
    <reaction evidence="8">
        <text>(24S)-24,25-epoxycucurbitadienol + H2O = (24R)-24,25-dihydroxycucurbitadienol</text>
        <dbReference type="Rhea" id="RHEA:81855"/>
        <dbReference type="ChEBI" id="CHEBI:15377"/>
        <dbReference type="ChEBI" id="CHEBI:229949"/>
        <dbReference type="ChEBI" id="CHEBI:229950"/>
    </reaction>
    <physiologicalReaction direction="left-to-right" evidence="8">
        <dbReference type="Rhea" id="RHEA:81856"/>
    </physiologicalReaction>
</comment>
<dbReference type="EMBL" id="JAYKXN010000008">
    <property type="protein sequence ID" value="KAK7262907.1"/>
    <property type="molecule type" value="Genomic_DNA"/>
</dbReference>
<evidence type="ECO:0000256" key="6">
    <source>
        <dbReference type="ARBA" id="ARBA00051067"/>
    </source>
</evidence>
<evidence type="ECO:0000256" key="3">
    <source>
        <dbReference type="ARBA" id="ARBA00013006"/>
    </source>
</evidence>
<dbReference type="Gene3D" id="3.40.50.1820">
    <property type="entry name" value="alpha/beta hydrolase"/>
    <property type="match status" value="1"/>
</dbReference>
<dbReference type="InterPro" id="IPR000639">
    <property type="entry name" value="Epox_hydrolase-like"/>
</dbReference>
<dbReference type="InterPro" id="IPR000073">
    <property type="entry name" value="AB_hydrolase_1"/>
</dbReference>
<comment type="catalytic activity">
    <reaction evidence="6">
        <text>an epoxide + H2O = an ethanediol</text>
        <dbReference type="Rhea" id="RHEA:19037"/>
        <dbReference type="ChEBI" id="CHEBI:15377"/>
        <dbReference type="ChEBI" id="CHEBI:32955"/>
        <dbReference type="ChEBI" id="CHEBI:140594"/>
        <dbReference type="EC" id="3.3.2.10"/>
    </reaction>
    <physiologicalReaction direction="left-to-right" evidence="6">
        <dbReference type="Rhea" id="RHEA:19038"/>
    </physiologicalReaction>
</comment>
<comment type="subunit">
    <text evidence="2">Homodimer.</text>
</comment>
<comment type="caution">
    <text evidence="10">The sequence shown here is derived from an EMBL/GenBank/DDBJ whole genome shotgun (WGS) entry which is preliminary data.</text>
</comment>
<dbReference type="EC" id="3.3.2.10" evidence="3"/>
<evidence type="ECO:0000259" key="9">
    <source>
        <dbReference type="Pfam" id="PF00561"/>
    </source>
</evidence>
<proteinExistence type="inferred from homology"/>
<sequence>METLSIMCDVNHQRIKTNGIWIHVAEKGTGPLVLLLHGFPEIWFSWRHQLNYLAQHGYHAVAPDLRGYGDSDSPIDPNSYTLHHLVGDLIGLLDHFGELQAFVVGDDWGANIGWHMSLFRPDRVKGFVALGVPYFPRSPNAKTVETIRNFYGDESHVCQFQEPGRAERAFARYDCLTVMKKFLLITRTEFLAAPPGMELVDFLPTPSVLPSWITEEELMFFADKFQESGFTGPLNYYRAMDLNWELLAPWQGSKIAVPTKFIAGDKEIGFESGGTRAFVESDTFKTLVPNLEVVILEDGHHFIHQEKAQQVSHEILSFIRKLSLD</sequence>
<dbReference type="PANTHER" id="PTHR43329">
    <property type="entry name" value="EPOXIDE HYDROLASE"/>
    <property type="match status" value="1"/>
</dbReference>
<dbReference type="GO" id="GO:0004301">
    <property type="term" value="F:epoxide hydrolase activity"/>
    <property type="evidence" value="ECO:0007669"/>
    <property type="project" value="UniProtKB-EC"/>
</dbReference>
<protein>
    <recommendedName>
        <fullName evidence="3">soluble epoxide hydrolase</fullName>
        <ecNumber evidence="3">3.3.2.10</ecNumber>
    </recommendedName>
</protein>
<dbReference type="Proteomes" id="UP001359559">
    <property type="component" value="Unassembled WGS sequence"/>
</dbReference>
<evidence type="ECO:0000256" key="7">
    <source>
        <dbReference type="ARBA" id="ARBA00058358"/>
    </source>
</evidence>
<dbReference type="Pfam" id="PF00561">
    <property type="entry name" value="Abhydrolase_1"/>
    <property type="match status" value="1"/>
</dbReference>
<dbReference type="SUPFAM" id="SSF53474">
    <property type="entry name" value="alpha/beta-Hydrolases"/>
    <property type="match status" value="1"/>
</dbReference>
<evidence type="ECO:0000256" key="8">
    <source>
        <dbReference type="ARBA" id="ARBA00093212"/>
    </source>
</evidence>
<comment type="similarity">
    <text evidence="5">Belongs to the AB hydrolase superfamily. Epoxide hydrolase family.</text>
</comment>
<evidence type="ECO:0000256" key="2">
    <source>
        <dbReference type="ARBA" id="ARBA00011738"/>
    </source>
</evidence>
<feature type="domain" description="AB hydrolase-1" evidence="9">
    <location>
        <begin position="31"/>
        <end position="138"/>
    </location>
</feature>
<gene>
    <name evidence="10" type="ORF">RJT34_30488</name>
</gene>
<evidence type="ECO:0000256" key="5">
    <source>
        <dbReference type="ARBA" id="ARBA00038334"/>
    </source>
</evidence>
<evidence type="ECO:0000256" key="4">
    <source>
        <dbReference type="ARBA" id="ARBA00022801"/>
    </source>
</evidence>